<organism evidence="14 15">
    <name type="scientific">Reichenbachiella carrageenanivorans</name>
    <dbReference type="NCBI Taxonomy" id="2979869"/>
    <lineage>
        <taxon>Bacteria</taxon>
        <taxon>Pseudomonadati</taxon>
        <taxon>Bacteroidota</taxon>
        <taxon>Cytophagia</taxon>
        <taxon>Cytophagales</taxon>
        <taxon>Reichenbachiellaceae</taxon>
        <taxon>Reichenbachiella</taxon>
    </lineage>
</organism>
<evidence type="ECO:0000256" key="5">
    <source>
        <dbReference type="ARBA" id="ARBA00022729"/>
    </source>
</evidence>
<feature type="domain" description="TonB-dependent receptor plug" evidence="13">
    <location>
        <begin position="144"/>
        <end position="236"/>
    </location>
</feature>
<accession>A0ABY6CXB8</accession>
<name>A0ABY6CXB8_9BACT</name>
<keyword evidence="15" id="KW-1185">Reference proteome</keyword>
<dbReference type="Pfam" id="PF13715">
    <property type="entry name" value="CarbopepD_reg_2"/>
    <property type="match status" value="1"/>
</dbReference>
<evidence type="ECO:0000256" key="6">
    <source>
        <dbReference type="ARBA" id="ARBA00023077"/>
    </source>
</evidence>
<evidence type="ECO:0000256" key="9">
    <source>
        <dbReference type="PROSITE-ProRule" id="PRU01360"/>
    </source>
</evidence>
<dbReference type="SUPFAM" id="SSF49464">
    <property type="entry name" value="Carboxypeptidase regulatory domain-like"/>
    <property type="match status" value="1"/>
</dbReference>
<reference evidence="14" key="1">
    <citation type="submission" date="2022-10" db="EMBL/GenBank/DDBJ databases">
        <title>Comparative genomics and taxonomic characterization of three novel marine species of genus Reichenbachiella exhibiting antioxidant and polysaccharide degradation activities.</title>
        <authorList>
            <person name="Muhammad N."/>
            <person name="Lee Y.-J."/>
            <person name="Ko J."/>
            <person name="Kim S.-G."/>
        </authorList>
    </citation>
    <scope>NUCLEOTIDE SEQUENCE</scope>
    <source>
        <strain evidence="14">Wsw4-B4</strain>
    </source>
</reference>
<dbReference type="RefSeq" id="WP_263050311.1">
    <property type="nucleotide sequence ID" value="NZ_CP106735.1"/>
</dbReference>
<evidence type="ECO:0000313" key="14">
    <source>
        <dbReference type="EMBL" id="UXX78566.1"/>
    </source>
</evidence>
<dbReference type="SUPFAM" id="SSF56935">
    <property type="entry name" value="Porins"/>
    <property type="match status" value="1"/>
</dbReference>
<dbReference type="InterPro" id="IPR000531">
    <property type="entry name" value="Beta-barrel_TonB"/>
</dbReference>
<keyword evidence="4 9" id="KW-0812">Transmembrane</keyword>
<evidence type="ECO:0000256" key="7">
    <source>
        <dbReference type="ARBA" id="ARBA00023136"/>
    </source>
</evidence>
<keyword evidence="6 10" id="KW-0798">TonB box</keyword>
<dbReference type="Gene3D" id="2.60.40.1120">
    <property type="entry name" value="Carboxypeptidase-like, regulatory domain"/>
    <property type="match status" value="1"/>
</dbReference>
<keyword evidence="14" id="KW-0675">Receptor</keyword>
<evidence type="ECO:0000259" key="13">
    <source>
        <dbReference type="Pfam" id="PF07715"/>
    </source>
</evidence>
<dbReference type="PROSITE" id="PS52016">
    <property type="entry name" value="TONB_DEPENDENT_REC_3"/>
    <property type="match status" value="1"/>
</dbReference>
<feature type="signal peptide" evidence="11">
    <location>
        <begin position="1"/>
        <end position="21"/>
    </location>
</feature>
<dbReference type="Gene3D" id="2.40.170.20">
    <property type="entry name" value="TonB-dependent receptor, beta-barrel domain"/>
    <property type="match status" value="1"/>
</dbReference>
<dbReference type="Pfam" id="PF07715">
    <property type="entry name" value="Plug"/>
    <property type="match status" value="1"/>
</dbReference>
<dbReference type="InterPro" id="IPR036942">
    <property type="entry name" value="Beta-barrel_TonB_sf"/>
</dbReference>
<dbReference type="InterPro" id="IPR008969">
    <property type="entry name" value="CarboxyPept-like_regulatory"/>
</dbReference>
<dbReference type="Proteomes" id="UP001062165">
    <property type="component" value="Chromosome"/>
</dbReference>
<dbReference type="InterPro" id="IPR012910">
    <property type="entry name" value="Plug_dom"/>
</dbReference>
<dbReference type="PANTHER" id="PTHR30442:SF0">
    <property type="entry name" value="FE(3+) DICITRATE TRANSPORT PROTEIN FECA"/>
    <property type="match status" value="1"/>
</dbReference>
<dbReference type="InterPro" id="IPR039426">
    <property type="entry name" value="TonB-dep_rcpt-like"/>
</dbReference>
<keyword evidence="3 9" id="KW-1134">Transmembrane beta strand</keyword>
<gene>
    <name evidence="14" type="ORF">N7E81_14490</name>
</gene>
<dbReference type="EMBL" id="CP106735">
    <property type="protein sequence ID" value="UXX78566.1"/>
    <property type="molecule type" value="Genomic_DNA"/>
</dbReference>
<keyword evidence="8 9" id="KW-0998">Cell outer membrane</keyword>
<evidence type="ECO:0000256" key="1">
    <source>
        <dbReference type="ARBA" id="ARBA00004571"/>
    </source>
</evidence>
<comment type="similarity">
    <text evidence="9 10">Belongs to the TonB-dependent receptor family.</text>
</comment>
<dbReference type="Pfam" id="PF00593">
    <property type="entry name" value="TonB_dep_Rec_b-barrel"/>
    <property type="match status" value="1"/>
</dbReference>
<evidence type="ECO:0000256" key="4">
    <source>
        <dbReference type="ARBA" id="ARBA00022692"/>
    </source>
</evidence>
<feature type="chain" id="PRO_5046289396" evidence="11">
    <location>
        <begin position="22"/>
        <end position="824"/>
    </location>
</feature>
<dbReference type="InterPro" id="IPR010917">
    <property type="entry name" value="TonB_rcpt_CS"/>
</dbReference>
<proteinExistence type="inferred from homology"/>
<dbReference type="InterPro" id="IPR037066">
    <property type="entry name" value="Plug_dom_sf"/>
</dbReference>
<dbReference type="PANTHER" id="PTHR30442">
    <property type="entry name" value="IRON III DICITRATE TRANSPORT PROTEIN FECA"/>
    <property type="match status" value="1"/>
</dbReference>
<dbReference type="Gene3D" id="2.170.130.10">
    <property type="entry name" value="TonB-dependent receptor, plug domain"/>
    <property type="match status" value="1"/>
</dbReference>
<keyword evidence="7 9" id="KW-0472">Membrane</keyword>
<keyword evidence="2 9" id="KW-0813">Transport</keyword>
<evidence type="ECO:0000256" key="2">
    <source>
        <dbReference type="ARBA" id="ARBA00022448"/>
    </source>
</evidence>
<evidence type="ECO:0000256" key="3">
    <source>
        <dbReference type="ARBA" id="ARBA00022452"/>
    </source>
</evidence>
<comment type="subcellular location">
    <subcellularLocation>
        <location evidence="1 9">Cell outer membrane</location>
        <topology evidence="1 9">Multi-pass membrane protein</topology>
    </subcellularLocation>
</comment>
<evidence type="ECO:0000313" key="15">
    <source>
        <dbReference type="Proteomes" id="UP001062165"/>
    </source>
</evidence>
<evidence type="ECO:0000256" key="8">
    <source>
        <dbReference type="ARBA" id="ARBA00023237"/>
    </source>
</evidence>
<evidence type="ECO:0000259" key="12">
    <source>
        <dbReference type="Pfam" id="PF00593"/>
    </source>
</evidence>
<sequence>MKLKVCSIIGVCMLWTQVAWAQHSLSGRVIDAATQKGIATTQVYIQETNQLFETDKTGTFQFKNLPKGTYTIVIFSYQYKTQTVSVDLDENEVVNFELNELSTELSEVVINQKKEEIFGLKRLQPVEGTAIYAGKKTEVILLDQMVGNRASNNARQVYAQVVGLNIYESNDGGLQLSIGGRGLDPNRTSNFNTRQNGYDISADVLGYPESYYTPPIEGLEEIEVIRGAASLQYGTQFGGLINFKMKKPVADKKIELETRQTLGSFGLFTSFNSLSGTIGKFSYYTFFNYKKGDGYRPNAGFDSKNLFTNFRYAFSDETSLSVDFTYLKYLAQQAGGLTDTQFEADARFSNRSRNWFAVDWKLYSIRLDHKVSNRTDFSLNVFGLNASRNALGFRGIPGVDGLNRNPVNEPDEYYNGQYTYPRDLIKGNFKNWGVEARLLTRYSLFNKDAVFLIGSKYYKAENTSVQGPGSYGSDADFSFDPNNQTYSNVSDFTFPNQNIAFFAENIFYLNDHLSVTPGVRFEHIKTESDGTYRYFPNPSDDTSYEEKQDLQTLPRTFVLMGVGLSNEFKPNLELYWNFSQNYRSVTFSDIRTVNPSFIIDENIKDENGYTSDIGLRGKWKKYISYDVGAYAMMYRDRIGIIFDDRANRVRTNIGDALIYGFEFFADWNLLETLQVRNPNLKLRWFVNAAFTGSQYMNAIEGNNGVNGKKVEFIPGVNIKTGLNMGYKNLLASLQLTQMTKQYTDAQNSPVAESGSAREGVIGEIPAYHILDFSISYAYKVFKLETGANNLANNSYFTRRATGYPGPGIIPSDGRSFYVTLGAKF</sequence>
<protein>
    <submittedName>
        <fullName evidence="14">TonB-dependent receptor</fullName>
    </submittedName>
</protein>
<evidence type="ECO:0000256" key="11">
    <source>
        <dbReference type="SAM" id="SignalP"/>
    </source>
</evidence>
<dbReference type="PROSITE" id="PS01156">
    <property type="entry name" value="TONB_DEPENDENT_REC_2"/>
    <property type="match status" value="1"/>
</dbReference>
<feature type="domain" description="TonB-dependent receptor-like beta-barrel" evidence="12">
    <location>
        <begin position="312"/>
        <end position="790"/>
    </location>
</feature>
<keyword evidence="5 11" id="KW-0732">Signal</keyword>
<evidence type="ECO:0000256" key="10">
    <source>
        <dbReference type="RuleBase" id="RU003357"/>
    </source>
</evidence>